<dbReference type="GO" id="GO:0071011">
    <property type="term" value="C:precatalytic spliceosome"/>
    <property type="evidence" value="ECO:0007669"/>
    <property type="project" value="TreeGrafter"/>
</dbReference>
<dbReference type="InterPro" id="IPR001163">
    <property type="entry name" value="Sm_dom_euk/arc"/>
</dbReference>
<dbReference type="Proteomes" id="UP001165160">
    <property type="component" value="Unassembled WGS sequence"/>
</dbReference>
<keyword evidence="4 9" id="KW-0747">Spliceosome</keyword>
<organism evidence="11 12">
    <name type="scientific">Triparma verrucosa</name>
    <dbReference type="NCBI Taxonomy" id="1606542"/>
    <lineage>
        <taxon>Eukaryota</taxon>
        <taxon>Sar</taxon>
        <taxon>Stramenopiles</taxon>
        <taxon>Ochrophyta</taxon>
        <taxon>Bolidophyceae</taxon>
        <taxon>Parmales</taxon>
        <taxon>Triparmaceae</taxon>
        <taxon>Triparma</taxon>
    </lineage>
</organism>
<evidence type="ECO:0000259" key="10">
    <source>
        <dbReference type="PROSITE" id="PS52002"/>
    </source>
</evidence>
<evidence type="ECO:0000313" key="12">
    <source>
        <dbReference type="Proteomes" id="UP001165160"/>
    </source>
</evidence>
<dbReference type="SUPFAM" id="SSF50182">
    <property type="entry name" value="Sm-like ribonucleoproteins"/>
    <property type="match status" value="1"/>
</dbReference>
<evidence type="ECO:0000256" key="6">
    <source>
        <dbReference type="ARBA" id="ARBA00023187"/>
    </source>
</evidence>
<dbReference type="Pfam" id="PF01423">
    <property type="entry name" value="LSM"/>
    <property type="match status" value="1"/>
</dbReference>
<dbReference type="GO" id="GO:0005687">
    <property type="term" value="C:U4 snRNP"/>
    <property type="evidence" value="ECO:0007669"/>
    <property type="project" value="TreeGrafter"/>
</dbReference>
<dbReference type="GO" id="GO:0005686">
    <property type="term" value="C:U2 snRNP"/>
    <property type="evidence" value="ECO:0007669"/>
    <property type="project" value="TreeGrafter"/>
</dbReference>
<dbReference type="InterPro" id="IPR047575">
    <property type="entry name" value="Sm"/>
</dbReference>
<evidence type="ECO:0000256" key="1">
    <source>
        <dbReference type="ARBA" id="ARBA00004123"/>
    </source>
</evidence>
<reference evidence="12" key="1">
    <citation type="journal article" date="2023" name="Commun. Biol.">
        <title>Genome analysis of Parmales, the sister group of diatoms, reveals the evolutionary specialization of diatoms from phago-mixotrophs to photoautotrophs.</title>
        <authorList>
            <person name="Ban H."/>
            <person name="Sato S."/>
            <person name="Yoshikawa S."/>
            <person name="Yamada K."/>
            <person name="Nakamura Y."/>
            <person name="Ichinomiya M."/>
            <person name="Sato N."/>
            <person name="Blanc-Mathieu R."/>
            <person name="Endo H."/>
            <person name="Kuwata A."/>
            <person name="Ogata H."/>
        </authorList>
    </citation>
    <scope>NUCLEOTIDE SEQUENCE [LARGE SCALE GENOMIC DNA]</scope>
    <source>
        <strain evidence="12">NIES 3699</strain>
    </source>
</reference>
<feature type="domain" description="Sm" evidence="10">
    <location>
        <begin position="4"/>
        <end position="76"/>
    </location>
</feature>
<dbReference type="AlphaFoldDB" id="A0A9W7C1C1"/>
<dbReference type="GO" id="GO:0005689">
    <property type="term" value="C:U12-type spliceosomal complex"/>
    <property type="evidence" value="ECO:0007669"/>
    <property type="project" value="TreeGrafter"/>
</dbReference>
<sequence>MSSNKGPDLRRYMDKVLSLKLNGSRTVTGVLRGYDSFLNVVLNDAKEESPGGETNGIGQVVIRGNSIIQFECLGLVDRQGEKEAAAS</sequence>
<dbReference type="PANTHER" id="PTHR10553">
    <property type="entry name" value="SMALL NUCLEAR RIBONUCLEOPROTEIN"/>
    <property type="match status" value="1"/>
</dbReference>
<dbReference type="SMART" id="SM00651">
    <property type="entry name" value="Sm"/>
    <property type="match status" value="1"/>
</dbReference>
<dbReference type="InterPro" id="IPR034098">
    <property type="entry name" value="Sm_G"/>
</dbReference>
<evidence type="ECO:0000256" key="5">
    <source>
        <dbReference type="ARBA" id="ARBA00022884"/>
    </source>
</evidence>
<dbReference type="Gene3D" id="2.30.30.100">
    <property type="match status" value="1"/>
</dbReference>
<accession>A0A9W7C1C1</accession>
<evidence type="ECO:0000313" key="11">
    <source>
        <dbReference type="EMBL" id="GMH97890.1"/>
    </source>
</evidence>
<dbReference type="InterPro" id="IPR010920">
    <property type="entry name" value="LSM_dom_sf"/>
</dbReference>
<dbReference type="EMBL" id="BRXX01000208">
    <property type="protein sequence ID" value="GMH97890.1"/>
    <property type="molecule type" value="Genomic_DNA"/>
</dbReference>
<evidence type="ECO:0000256" key="2">
    <source>
        <dbReference type="ARBA" id="ARBA00006850"/>
    </source>
</evidence>
<evidence type="ECO:0000256" key="4">
    <source>
        <dbReference type="ARBA" id="ARBA00022728"/>
    </source>
</evidence>
<keyword evidence="5 9" id="KW-0694">RNA-binding</keyword>
<name>A0A9W7C1C1_9STRA</name>
<comment type="function">
    <text evidence="9">Plays a role in pre-mRNA splicing.</text>
</comment>
<dbReference type="GO" id="GO:0003723">
    <property type="term" value="F:RNA binding"/>
    <property type="evidence" value="ECO:0007669"/>
    <property type="project" value="UniProtKB-UniRule"/>
</dbReference>
<gene>
    <name evidence="11" type="ORF">TrVE_jg8329</name>
</gene>
<dbReference type="GO" id="GO:0071004">
    <property type="term" value="C:U2-type prespliceosome"/>
    <property type="evidence" value="ECO:0007669"/>
    <property type="project" value="TreeGrafter"/>
</dbReference>
<dbReference type="PANTHER" id="PTHR10553:SF2">
    <property type="entry name" value="SMALL NUCLEAR RIBONUCLEOPROTEIN G"/>
    <property type="match status" value="1"/>
</dbReference>
<evidence type="ECO:0000256" key="7">
    <source>
        <dbReference type="ARBA" id="ARBA00023242"/>
    </source>
</evidence>
<dbReference type="GO" id="GO:0000387">
    <property type="term" value="P:spliceosomal snRNP assembly"/>
    <property type="evidence" value="ECO:0007669"/>
    <property type="project" value="UniProtKB-UniRule"/>
</dbReference>
<keyword evidence="12" id="KW-1185">Reference proteome</keyword>
<evidence type="ECO:0000256" key="8">
    <source>
        <dbReference type="ARBA" id="ARBA00023274"/>
    </source>
</evidence>
<dbReference type="PROSITE" id="PS52002">
    <property type="entry name" value="SM"/>
    <property type="match status" value="1"/>
</dbReference>
<dbReference type="GO" id="GO:0071013">
    <property type="term" value="C:catalytic step 2 spliceosome"/>
    <property type="evidence" value="ECO:0007669"/>
    <property type="project" value="TreeGrafter"/>
</dbReference>
<dbReference type="GO" id="GO:0043186">
    <property type="term" value="C:P granule"/>
    <property type="evidence" value="ECO:0007669"/>
    <property type="project" value="TreeGrafter"/>
</dbReference>
<dbReference type="GO" id="GO:0005682">
    <property type="term" value="C:U5 snRNP"/>
    <property type="evidence" value="ECO:0007669"/>
    <property type="project" value="TreeGrafter"/>
</dbReference>
<proteinExistence type="inferred from homology"/>
<evidence type="ECO:0000256" key="9">
    <source>
        <dbReference type="RuleBase" id="RU365052"/>
    </source>
</evidence>
<keyword evidence="3 9" id="KW-0507">mRNA processing</keyword>
<dbReference type="GO" id="GO:0097526">
    <property type="term" value="C:spliceosomal tri-snRNP complex"/>
    <property type="evidence" value="ECO:0007669"/>
    <property type="project" value="TreeGrafter"/>
</dbReference>
<keyword evidence="8 9" id="KW-0687">Ribonucleoprotein</keyword>
<evidence type="ECO:0000256" key="3">
    <source>
        <dbReference type="ARBA" id="ARBA00022664"/>
    </source>
</evidence>
<protein>
    <recommendedName>
        <fullName evidence="9">Small nuclear ribonucleoprotein G</fullName>
        <shortName evidence="9">snRNP-G</shortName>
    </recommendedName>
</protein>
<keyword evidence="7 9" id="KW-0539">Nucleus</keyword>
<dbReference type="GO" id="GO:0034719">
    <property type="term" value="C:SMN-Sm protein complex"/>
    <property type="evidence" value="ECO:0007669"/>
    <property type="project" value="TreeGrafter"/>
</dbReference>
<comment type="caution">
    <text evidence="11">The sequence shown here is derived from an EMBL/GenBank/DDBJ whole genome shotgun (WGS) entry which is preliminary data.</text>
</comment>
<comment type="similarity">
    <text evidence="2 9">Belongs to the snRNP Sm proteins family.</text>
</comment>
<keyword evidence="6 9" id="KW-0508">mRNA splicing</keyword>
<comment type="subcellular location">
    <subcellularLocation>
        <location evidence="1 9">Nucleus</location>
    </subcellularLocation>
</comment>
<dbReference type="InterPro" id="IPR044641">
    <property type="entry name" value="Lsm7/SmG-like"/>
</dbReference>
<dbReference type="FunFam" id="2.30.30.100:FF:000023">
    <property type="entry name" value="Small nuclear ribonucleoprotein G"/>
    <property type="match status" value="1"/>
</dbReference>
<dbReference type="GO" id="GO:0005685">
    <property type="term" value="C:U1 snRNP"/>
    <property type="evidence" value="ECO:0007669"/>
    <property type="project" value="TreeGrafter"/>
</dbReference>
<dbReference type="CDD" id="cd01719">
    <property type="entry name" value="Sm_G"/>
    <property type="match status" value="1"/>
</dbReference>